<dbReference type="Proteomes" id="UP000231366">
    <property type="component" value="Unassembled WGS sequence"/>
</dbReference>
<dbReference type="PANTHER" id="PTHR44943:SF8">
    <property type="entry name" value="TPR REPEAT-CONTAINING PROTEIN MJ0263"/>
    <property type="match status" value="1"/>
</dbReference>
<gene>
    <name evidence="4" type="ORF">CO110_01235</name>
</gene>
<dbReference type="SMART" id="SM00028">
    <property type="entry name" value="TPR"/>
    <property type="match status" value="4"/>
</dbReference>
<dbReference type="Gene3D" id="1.25.40.10">
    <property type="entry name" value="Tetratricopeptide repeat domain"/>
    <property type="match status" value="2"/>
</dbReference>
<dbReference type="InterPro" id="IPR011990">
    <property type="entry name" value="TPR-like_helical_dom_sf"/>
</dbReference>
<dbReference type="AlphaFoldDB" id="A0A2M8AVT4"/>
<proteinExistence type="predicted"/>
<accession>A0A2M8AVT4</accession>
<keyword evidence="2 3" id="KW-0802">TPR repeat</keyword>
<evidence type="ECO:0000313" key="4">
    <source>
        <dbReference type="EMBL" id="PJB30300.1"/>
    </source>
</evidence>
<feature type="repeat" description="TPR" evidence="3">
    <location>
        <begin position="89"/>
        <end position="122"/>
    </location>
</feature>
<comment type="caution">
    <text evidence="4">The sequence shown here is derived from an EMBL/GenBank/DDBJ whole genome shotgun (WGS) entry which is preliminary data.</text>
</comment>
<reference evidence="5" key="1">
    <citation type="submission" date="2017-09" db="EMBL/GenBank/DDBJ databases">
        <title>Depth-based differentiation of microbial function through sediment-hosted aquifers and enrichment of novel symbionts in the deep terrestrial subsurface.</title>
        <authorList>
            <person name="Probst A.J."/>
            <person name="Ladd B."/>
            <person name="Jarett J.K."/>
            <person name="Geller-Mcgrath D.E."/>
            <person name="Sieber C.M.K."/>
            <person name="Emerson J.B."/>
            <person name="Anantharaman K."/>
            <person name="Thomas B.C."/>
            <person name="Malmstrom R."/>
            <person name="Stieglmeier M."/>
            <person name="Klingl A."/>
            <person name="Woyke T."/>
            <person name="Ryan C.M."/>
            <person name="Banfield J.F."/>
        </authorList>
    </citation>
    <scope>NUCLEOTIDE SEQUENCE [LARGE SCALE GENOMIC DNA]</scope>
</reference>
<dbReference type="SUPFAM" id="SSF48452">
    <property type="entry name" value="TPR-like"/>
    <property type="match status" value="1"/>
</dbReference>
<evidence type="ECO:0000256" key="2">
    <source>
        <dbReference type="ARBA" id="ARBA00022803"/>
    </source>
</evidence>
<organism evidence="4 5">
    <name type="scientific">Candidatus Desantisbacteria bacterium CG_4_9_14_3_um_filter_40_11</name>
    <dbReference type="NCBI Taxonomy" id="1974546"/>
    <lineage>
        <taxon>Bacteria</taxon>
        <taxon>Candidatus Desantisiibacteriota</taxon>
    </lineage>
</organism>
<dbReference type="EMBL" id="PFUI01000040">
    <property type="protein sequence ID" value="PJB30300.1"/>
    <property type="molecule type" value="Genomic_DNA"/>
</dbReference>
<dbReference type="Pfam" id="PF00515">
    <property type="entry name" value="TPR_1"/>
    <property type="match status" value="1"/>
</dbReference>
<name>A0A2M8AVT4_9BACT</name>
<protein>
    <submittedName>
        <fullName evidence="4">Uncharacterized protein</fullName>
    </submittedName>
</protein>
<dbReference type="PROSITE" id="PS50005">
    <property type="entry name" value="TPR"/>
    <property type="match status" value="3"/>
</dbReference>
<keyword evidence="1" id="KW-0677">Repeat</keyword>
<feature type="repeat" description="TPR" evidence="3">
    <location>
        <begin position="188"/>
        <end position="221"/>
    </location>
</feature>
<evidence type="ECO:0000256" key="3">
    <source>
        <dbReference type="PROSITE-ProRule" id="PRU00339"/>
    </source>
</evidence>
<dbReference type="PROSITE" id="PS50293">
    <property type="entry name" value="TPR_REGION"/>
    <property type="match status" value="1"/>
</dbReference>
<evidence type="ECO:0000313" key="5">
    <source>
        <dbReference type="Proteomes" id="UP000231366"/>
    </source>
</evidence>
<evidence type="ECO:0000256" key="1">
    <source>
        <dbReference type="ARBA" id="ARBA00022737"/>
    </source>
</evidence>
<feature type="repeat" description="TPR" evidence="3">
    <location>
        <begin position="55"/>
        <end position="88"/>
    </location>
</feature>
<dbReference type="InterPro" id="IPR019734">
    <property type="entry name" value="TPR_rpt"/>
</dbReference>
<dbReference type="InterPro" id="IPR051685">
    <property type="entry name" value="Ycf3/AcsC/BcsC/TPR_MFPF"/>
</dbReference>
<dbReference type="Pfam" id="PF13424">
    <property type="entry name" value="TPR_12"/>
    <property type="match status" value="1"/>
</dbReference>
<sequence length="252" mass="29006">MAKIKESPKKHFIAEINPEIEDIVNQALAIAEEGDIKKAQDILIDLKNKHLRENYMICFGLGVVYAFKANHDEAIRYFEKSVEIFPYLAEAHFNMGIAYQKKFDIKNAVKSFREVLAIDKSEDYMVKQSRDFIKIVEQMVKKNNGIDMETYFEANDIFDHAFACMEKGEWKKALEGFKAVLTKDKNHAQSYGNMGICYSCLGQKEEAIACFDKALEIDSTYELAMANRRITESLTLKEGEILDNLEFESVNY</sequence>
<dbReference type="PANTHER" id="PTHR44943">
    <property type="entry name" value="CELLULOSE SYNTHASE OPERON PROTEIN C"/>
    <property type="match status" value="1"/>
</dbReference>